<sequence length="165" mass="18500">MQNNSNKLTPGGFLKTISFLHIGISATPVVLGALFYFRASKMELTLTDTDDMFLAIVPMVALAGIFLGDFIFKKMTGSLPKDMDLRTKLNRFQSASILKYALLEGAALFCIVIFANTANLTYLIIAVSLIFYLFFQKPTKQKIENVLDLRGEEKSKFNRTNEPLE</sequence>
<dbReference type="EMBL" id="JARFVA010000004">
    <property type="protein sequence ID" value="MDF0708064.1"/>
    <property type="molecule type" value="Genomic_DNA"/>
</dbReference>
<feature type="transmembrane region" description="Helical" evidence="1">
    <location>
        <begin position="52"/>
        <end position="72"/>
    </location>
</feature>
<comment type="caution">
    <text evidence="2">The sequence shown here is derived from an EMBL/GenBank/DDBJ whole genome shotgun (WGS) entry which is preliminary data.</text>
</comment>
<feature type="transmembrane region" description="Helical" evidence="1">
    <location>
        <begin position="12"/>
        <end position="37"/>
    </location>
</feature>
<keyword evidence="1" id="KW-0812">Transmembrane</keyword>
<proteinExistence type="predicted"/>
<evidence type="ECO:0000313" key="2">
    <source>
        <dbReference type="EMBL" id="MDF0708064.1"/>
    </source>
</evidence>
<feature type="transmembrane region" description="Helical" evidence="1">
    <location>
        <begin position="120"/>
        <end position="135"/>
    </location>
</feature>
<name>A0ABT5XQ83_9FLAO</name>
<feature type="transmembrane region" description="Helical" evidence="1">
    <location>
        <begin position="92"/>
        <end position="114"/>
    </location>
</feature>
<accession>A0ABT5XQ83</accession>
<protein>
    <recommendedName>
        <fullName evidence="4">MFS transporter</fullName>
    </recommendedName>
</protein>
<gene>
    <name evidence="2" type="ORF">PY091_12620</name>
</gene>
<dbReference type="RefSeq" id="WP_275650028.1">
    <property type="nucleotide sequence ID" value="NZ_JARFVA010000004.1"/>
</dbReference>
<reference evidence="2 3" key="1">
    <citation type="submission" date="2023-03" db="EMBL/GenBank/DDBJ databases">
        <title>Muricauda XX sp. nov. and Muricauda XXX sp. nov., two novel species isolated from Okinawa Trough.</title>
        <authorList>
            <person name="Cao W."/>
            <person name="Deng X."/>
        </authorList>
    </citation>
    <scope>NUCLEOTIDE SEQUENCE [LARGE SCALE GENOMIC DNA]</scope>
    <source>
        <strain evidence="2 3">81s02</strain>
    </source>
</reference>
<organism evidence="2 3">
    <name type="scientific">Flagellimonas okinawensis</name>
    <dbReference type="NCBI Taxonomy" id="3031324"/>
    <lineage>
        <taxon>Bacteria</taxon>
        <taxon>Pseudomonadati</taxon>
        <taxon>Bacteroidota</taxon>
        <taxon>Flavobacteriia</taxon>
        <taxon>Flavobacteriales</taxon>
        <taxon>Flavobacteriaceae</taxon>
        <taxon>Flagellimonas</taxon>
    </lineage>
</organism>
<keyword evidence="1" id="KW-0472">Membrane</keyword>
<dbReference type="Proteomes" id="UP001217083">
    <property type="component" value="Unassembled WGS sequence"/>
</dbReference>
<keyword evidence="3" id="KW-1185">Reference proteome</keyword>
<evidence type="ECO:0000313" key="3">
    <source>
        <dbReference type="Proteomes" id="UP001217083"/>
    </source>
</evidence>
<evidence type="ECO:0008006" key="4">
    <source>
        <dbReference type="Google" id="ProtNLM"/>
    </source>
</evidence>
<keyword evidence="1" id="KW-1133">Transmembrane helix</keyword>
<evidence type="ECO:0000256" key="1">
    <source>
        <dbReference type="SAM" id="Phobius"/>
    </source>
</evidence>